<evidence type="ECO:0000256" key="6">
    <source>
        <dbReference type="ARBA" id="ARBA00023136"/>
    </source>
</evidence>
<evidence type="ECO:0000256" key="3">
    <source>
        <dbReference type="ARBA" id="ARBA00022475"/>
    </source>
</evidence>
<proteinExistence type="inferred from homology"/>
<keyword evidence="2 7" id="KW-0813">Transport</keyword>
<protein>
    <submittedName>
        <fullName evidence="9">ABC transporter permease</fullName>
    </submittedName>
</protein>
<organism evidence="9 10">
    <name type="scientific">Rhizobium grahamii</name>
    <dbReference type="NCBI Taxonomy" id="1120045"/>
    <lineage>
        <taxon>Bacteria</taxon>
        <taxon>Pseudomonadati</taxon>
        <taxon>Pseudomonadota</taxon>
        <taxon>Alphaproteobacteria</taxon>
        <taxon>Hyphomicrobiales</taxon>
        <taxon>Rhizobiaceae</taxon>
        <taxon>Rhizobium/Agrobacterium group</taxon>
        <taxon>Rhizobium</taxon>
    </lineage>
</organism>
<feature type="transmembrane region" description="Helical" evidence="7">
    <location>
        <begin position="181"/>
        <end position="200"/>
    </location>
</feature>
<keyword evidence="6 7" id="KW-0472">Membrane</keyword>
<dbReference type="PANTHER" id="PTHR43163">
    <property type="entry name" value="DIPEPTIDE TRANSPORT SYSTEM PERMEASE PROTEIN DPPB-RELATED"/>
    <property type="match status" value="1"/>
</dbReference>
<name>A0A370KI46_9HYPH</name>
<dbReference type="AlphaFoldDB" id="A0A370KI46"/>
<evidence type="ECO:0000259" key="8">
    <source>
        <dbReference type="PROSITE" id="PS50928"/>
    </source>
</evidence>
<keyword evidence="3" id="KW-1003">Cell membrane</keyword>
<dbReference type="InterPro" id="IPR035906">
    <property type="entry name" value="MetI-like_sf"/>
</dbReference>
<dbReference type="SUPFAM" id="SSF161098">
    <property type="entry name" value="MetI-like"/>
    <property type="match status" value="1"/>
</dbReference>
<gene>
    <name evidence="9" type="ORF">B5K06_24160</name>
</gene>
<reference evidence="9 10" key="1">
    <citation type="submission" date="2017-03" db="EMBL/GenBank/DDBJ databases">
        <title>Genome analysis of Rhizobial strains effectives or ineffectives for nitrogen fixation isolated from bean seeds.</title>
        <authorList>
            <person name="Peralta H."/>
            <person name="Aguilar-Vera A."/>
            <person name="Mora Y."/>
            <person name="Vargas-Lagunas C."/>
            <person name="Girard L."/>
            <person name="Mora J."/>
        </authorList>
    </citation>
    <scope>NUCLEOTIDE SEQUENCE [LARGE SCALE GENOMIC DNA]</scope>
    <source>
        <strain evidence="9 10">CCGM3</strain>
    </source>
</reference>
<evidence type="ECO:0000313" key="10">
    <source>
        <dbReference type="Proteomes" id="UP000254939"/>
    </source>
</evidence>
<feature type="transmembrane region" description="Helical" evidence="7">
    <location>
        <begin position="14"/>
        <end position="35"/>
    </location>
</feature>
<evidence type="ECO:0000256" key="5">
    <source>
        <dbReference type="ARBA" id="ARBA00022989"/>
    </source>
</evidence>
<keyword evidence="4 7" id="KW-0812">Transmembrane</keyword>
<sequence length="321" mass="34755">MTASSFLMFLARRCAVAIPLLLIISFGVFVLVHIAPGDPVRSLLGTRAADPATIAAIRARYHLDDPLPVQYGKWLSQVIQGDLGVSIQGNRAVTRTIRDRLGVTVFLTLMSSVLVLGPGIVLGAVAAYCHGRRLDRALVMLGVFGISSPAFVTGIFLLYVFGVLLRWFPIFGSGEGFFDRAWHLTLPSLALAISVMAIVIKITRAAMIEELGQDYVTFAKSRGLSPRRILFAYVLRNSLIPLVTAAGIIVVGIVAGAIYVEVTFSLPGLGALTVEAIQKRDIPTIQGIVLLFSTFVVLVNLVVDVLYALIDPRIRFGRVRP</sequence>
<dbReference type="OrthoDB" id="9805855at2"/>
<feature type="transmembrane region" description="Helical" evidence="7">
    <location>
        <begin position="230"/>
        <end position="260"/>
    </location>
</feature>
<evidence type="ECO:0000256" key="7">
    <source>
        <dbReference type="RuleBase" id="RU363032"/>
    </source>
</evidence>
<accession>A0A370KI46</accession>
<evidence type="ECO:0000313" key="9">
    <source>
        <dbReference type="EMBL" id="RDJ05566.1"/>
    </source>
</evidence>
<dbReference type="RefSeq" id="WP_016557865.1">
    <property type="nucleotide sequence ID" value="NZ_KZ857266.1"/>
</dbReference>
<evidence type="ECO:0000256" key="4">
    <source>
        <dbReference type="ARBA" id="ARBA00022692"/>
    </source>
</evidence>
<dbReference type="CDD" id="cd06261">
    <property type="entry name" value="TM_PBP2"/>
    <property type="match status" value="1"/>
</dbReference>
<comment type="similarity">
    <text evidence="7">Belongs to the binding-protein-dependent transport system permease family.</text>
</comment>
<feature type="domain" description="ABC transmembrane type-1" evidence="8">
    <location>
        <begin position="101"/>
        <end position="307"/>
    </location>
</feature>
<evidence type="ECO:0000256" key="2">
    <source>
        <dbReference type="ARBA" id="ARBA00022448"/>
    </source>
</evidence>
<dbReference type="Gene3D" id="1.10.3720.10">
    <property type="entry name" value="MetI-like"/>
    <property type="match status" value="1"/>
</dbReference>
<dbReference type="Pfam" id="PF19300">
    <property type="entry name" value="BPD_transp_1_N"/>
    <property type="match status" value="1"/>
</dbReference>
<dbReference type="GO" id="GO:0005886">
    <property type="term" value="C:plasma membrane"/>
    <property type="evidence" value="ECO:0007669"/>
    <property type="project" value="UniProtKB-SubCell"/>
</dbReference>
<dbReference type="PANTHER" id="PTHR43163:SF6">
    <property type="entry name" value="DIPEPTIDE TRANSPORT SYSTEM PERMEASE PROTEIN DPPB-RELATED"/>
    <property type="match status" value="1"/>
</dbReference>
<feature type="transmembrane region" description="Helical" evidence="7">
    <location>
        <begin position="137"/>
        <end position="161"/>
    </location>
</feature>
<dbReference type="GO" id="GO:0055085">
    <property type="term" value="P:transmembrane transport"/>
    <property type="evidence" value="ECO:0007669"/>
    <property type="project" value="InterPro"/>
</dbReference>
<dbReference type="EMBL" id="NAAC01000031">
    <property type="protein sequence ID" value="RDJ05566.1"/>
    <property type="molecule type" value="Genomic_DNA"/>
</dbReference>
<dbReference type="Pfam" id="PF00528">
    <property type="entry name" value="BPD_transp_1"/>
    <property type="match status" value="1"/>
</dbReference>
<dbReference type="InterPro" id="IPR045621">
    <property type="entry name" value="BPD_transp_1_N"/>
</dbReference>
<dbReference type="PROSITE" id="PS50928">
    <property type="entry name" value="ABC_TM1"/>
    <property type="match status" value="1"/>
</dbReference>
<evidence type="ECO:0000256" key="1">
    <source>
        <dbReference type="ARBA" id="ARBA00004651"/>
    </source>
</evidence>
<comment type="subcellular location">
    <subcellularLocation>
        <location evidence="1 7">Cell membrane</location>
        <topology evidence="1 7">Multi-pass membrane protein</topology>
    </subcellularLocation>
</comment>
<comment type="caution">
    <text evidence="9">The sequence shown here is derived from an EMBL/GenBank/DDBJ whole genome shotgun (WGS) entry which is preliminary data.</text>
</comment>
<dbReference type="InterPro" id="IPR000515">
    <property type="entry name" value="MetI-like"/>
</dbReference>
<feature type="transmembrane region" description="Helical" evidence="7">
    <location>
        <begin position="101"/>
        <end position="125"/>
    </location>
</feature>
<feature type="transmembrane region" description="Helical" evidence="7">
    <location>
        <begin position="288"/>
        <end position="310"/>
    </location>
</feature>
<keyword evidence="5 7" id="KW-1133">Transmembrane helix</keyword>
<dbReference type="Proteomes" id="UP000254939">
    <property type="component" value="Unassembled WGS sequence"/>
</dbReference>